<dbReference type="Gene3D" id="1.10.238.10">
    <property type="entry name" value="EF-hand"/>
    <property type="match status" value="3"/>
</dbReference>
<dbReference type="PROSITE" id="PS50222">
    <property type="entry name" value="EF_HAND_2"/>
    <property type="match status" value="4"/>
</dbReference>
<reference evidence="7" key="1">
    <citation type="submission" date="2012-12" db="EMBL/GenBank/DDBJ databases">
        <authorList>
            <person name="Hellsten U."/>
            <person name="Grimwood J."/>
            <person name="Chapman J.A."/>
            <person name="Shapiro H."/>
            <person name="Aerts A."/>
            <person name="Otillar R.P."/>
            <person name="Terry A.Y."/>
            <person name="Boore J.L."/>
            <person name="Simakov O."/>
            <person name="Marletaz F."/>
            <person name="Cho S.-J."/>
            <person name="Edsinger-Gonzales E."/>
            <person name="Havlak P."/>
            <person name="Kuo D.-H."/>
            <person name="Larsson T."/>
            <person name="Lv J."/>
            <person name="Arendt D."/>
            <person name="Savage R."/>
            <person name="Osoegawa K."/>
            <person name="de Jong P."/>
            <person name="Lindberg D.R."/>
            <person name="Seaver E.C."/>
            <person name="Weisblat D.A."/>
            <person name="Putnam N.H."/>
            <person name="Grigoriev I.V."/>
            <person name="Rokhsar D.S."/>
        </authorList>
    </citation>
    <scope>NUCLEOTIDE SEQUENCE</scope>
    <source>
        <strain evidence="7">I ESC-2004</strain>
    </source>
</reference>
<dbReference type="OMA" id="GHITHRE"/>
<dbReference type="SUPFAM" id="SSF47473">
    <property type="entry name" value="EF-hand"/>
    <property type="match status" value="1"/>
</dbReference>
<name>R7UXG3_CAPTE</name>
<keyword evidence="2" id="KW-0677">Repeat</keyword>
<evidence type="ECO:0000256" key="2">
    <source>
        <dbReference type="ARBA" id="ARBA00022737"/>
    </source>
</evidence>
<evidence type="ECO:0000313" key="7">
    <source>
        <dbReference type="Proteomes" id="UP000014760"/>
    </source>
</evidence>
<dbReference type="FunFam" id="1.10.238.10:FF:000181">
    <property type="entry name" value="CALML5 isoform 1"/>
    <property type="match status" value="1"/>
</dbReference>
<feature type="domain" description="EF-hand" evidence="4">
    <location>
        <begin position="52"/>
        <end position="87"/>
    </location>
</feature>
<dbReference type="InterPro" id="IPR050230">
    <property type="entry name" value="CALM/Myosin/TropC-like"/>
</dbReference>
<dbReference type="Pfam" id="PF13499">
    <property type="entry name" value="EF-hand_7"/>
    <property type="match status" value="2"/>
</dbReference>
<feature type="domain" description="EF-hand" evidence="4">
    <location>
        <begin position="16"/>
        <end position="51"/>
    </location>
</feature>
<dbReference type="HOGENOM" id="CLU_061288_2_0_1"/>
<dbReference type="InterPro" id="IPR002048">
    <property type="entry name" value="EF_hand_dom"/>
</dbReference>
<keyword evidence="3" id="KW-0106">Calcium</keyword>
<dbReference type="EnsemblMetazoa" id="CapteT224462">
    <property type="protein sequence ID" value="CapteP224462"/>
    <property type="gene ID" value="CapteG224462"/>
</dbReference>
<evidence type="ECO:0000256" key="3">
    <source>
        <dbReference type="ARBA" id="ARBA00022837"/>
    </source>
</evidence>
<reference evidence="6" key="3">
    <citation type="submission" date="2015-06" db="UniProtKB">
        <authorList>
            <consortium name="EnsemblMetazoa"/>
        </authorList>
    </citation>
    <scope>IDENTIFICATION</scope>
</reference>
<feature type="domain" description="EF-hand" evidence="4">
    <location>
        <begin position="127"/>
        <end position="161"/>
    </location>
</feature>
<dbReference type="STRING" id="283909.R7UXG3"/>
<gene>
    <name evidence="5" type="ORF">CAPTEDRAFT_224462</name>
</gene>
<reference evidence="5 7" key="2">
    <citation type="journal article" date="2013" name="Nature">
        <title>Insights into bilaterian evolution from three spiralian genomes.</title>
        <authorList>
            <person name="Simakov O."/>
            <person name="Marletaz F."/>
            <person name="Cho S.J."/>
            <person name="Edsinger-Gonzales E."/>
            <person name="Havlak P."/>
            <person name="Hellsten U."/>
            <person name="Kuo D.H."/>
            <person name="Larsson T."/>
            <person name="Lv J."/>
            <person name="Arendt D."/>
            <person name="Savage R."/>
            <person name="Osoegawa K."/>
            <person name="de Jong P."/>
            <person name="Grimwood J."/>
            <person name="Chapman J.A."/>
            <person name="Shapiro H."/>
            <person name="Aerts A."/>
            <person name="Otillar R.P."/>
            <person name="Terry A.Y."/>
            <person name="Boore J.L."/>
            <person name="Grigoriev I.V."/>
            <person name="Lindberg D.R."/>
            <person name="Seaver E.C."/>
            <person name="Weisblat D.A."/>
            <person name="Putnam N.H."/>
            <person name="Rokhsar D.S."/>
        </authorList>
    </citation>
    <scope>NUCLEOTIDE SEQUENCE</scope>
    <source>
        <strain evidence="5 7">I ESC-2004</strain>
    </source>
</reference>
<dbReference type="Proteomes" id="UP000014760">
    <property type="component" value="Unassembled WGS sequence"/>
</dbReference>
<keyword evidence="7" id="KW-1185">Reference proteome</keyword>
<dbReference type="FunFam" id="1.10.238.10:FF:000251">
    <property type="entry name" value="Calmodulin-related protein 97A"/>
    <property type="match status" value="1"/>
</dbReference>
<dbReference type="GO" id="GO:0016460">
    <property type="term" value="C:myosin II complex"/>
    <property type="evidence" value="ECO:0007669"/>
    <property type="project" value="TreeGrafter"/>
</dbReference>
<evidence type="ECO:0000259" key="4">
    <source>
        <dbReference type="PROSITE" id="PS50222"/>
    </source>
</evidence>
<feature type="domain" description="EF-hand" evidence="4">
    <location>
        <begin position="91"/>
        <end position="126"/>
    </location>
</feature>
<proteinExistence type="predicted"/>
<dbReference type="InterPro" id="IPR018247">
    <property type="entry name" value="EF_Hand_1_Ca_BS"/>
</dbReference>
<dbReference type="GO" id="GO:0005509">
    <property type="term" value="F:calcium ion binding"/>
    <property type="evidence" value="ECO:0007669"/>
    <property type="project" value="InterPro"/>
</dbReference>
<dbReference type="InterPro" id="IPR011992">
    <property type="entry name" value="EF-hand-dom_pair"/>
</dbReference>
<dbReference type="SMART" id="SM00054">
    <property type="entry name" value="EFh"/>
    <property type="match status" value="4"/>
</dbReference>
<dbReference type="AlphaFoldDB" id="R7UXG3"/>
<dbReference type="PANTHER" id="PTHR23048:SF59">
    <property type="entry name" value="EF-HAND SUPERFAMILY PROTEIN"/>
    <property type="match status" value="1"/>
</dbReference>
<accession>R7UXG3</accession>
<dbReference type="EMBL" id="KB297068">
    <property type="protein sequence ID" value="ELU10987.1"/>
    <property type="molecule type" value="Genomic_DNA"/>
</dbReference>
<keyword evidence="1" id="KW-0479">Metal-binding</keyword>
<dbReference type="EMBL" id="AMQN01005881">
    <property type="status" value="NOT_ANNOTATED_CDS"/>
    <property type="molecule type" value="Genomic_DNA"/>
</dbReference>
<dbReference type="PROSITE" id="PS00018">
    <property type="entry name" value="EF_HAND_1"/>
    <property type="match status" value="4"/>
</dbReference>
<evidence type="ECO:0000313" key="5">
    <source>
        <dbReference type="EMBL" id="ELU10987.1"/>
    </source>
</evidence>
<protein>
    <recommendedName>
        <fullName evidence="4">EF-hand domain-containing protein</fullName>
    </recommendedName>
</protein>
<dbReference type="PANTHER" id="PTHR23048">
    <property type="entry name" value="MYOSIN LIGHT CHAIN 1, 3"/>
    <property type="match status" value="1"/>
</dbReference>
<organism evidence="5">
    <name type="scientific">Capitella teleta</name>
    <name type="common">Polychaete worm</name>
    <dbReference type="NCBI Taxonomy" id="283909"/>
    <lineage>
        <taxon>Eukaryota</taxon>
        <taxon>Metazoa</taxon>
        <taxon>Spiralia</taxon>
        <taxon>Lophotrochozoa</taxon>
        <taxon>Annelida</taxon>
        <taxon>Polychaeta</taxon>
        <taxon>Sedentaria</taxon>
        <taxon>Scolecida</taxon>
        <taxon>Capitellidae</taxon>
        <taxon>Capitella</taxon>
    </lineage>
</organism>
<sequence>MVEETSRTTMADLKEDQLEEFRQAFNMFDKDGDGAISCQELGIVMRSLGINPDQTELQDMIQEHDTDGSGQIEFPEFCEMMCKHLDGDPKDQDEVYREAFKTFDRDGSGRISAEELRQVMRNLGENLTADEVEQMIKEADIDEDGEINYQEFVTMMSGKSS</sequence>
<evidence type="ECO:0000256" key="1">
    <source>
        <dbReference type="ARBA" id="ARBA00022723"/>
    </source>
</evidence>
<evidence type="ECO:0000313" key="6">
    <source>
        <dbReference type="EnsemblMetazoa" id="CapteP224462"/>
    </source>
</evidence>